<dbReference type="Pfam" id="PF10545">
    <property type="entry name" value="MADF_DNA_bdg"/>
    <property type="match status" value="1"/>
</dbReference>
<proteinExistence type="predicted"/>
<evidence type="ECO:0000259" key="1">
    <source>
        <dbReference type="PROSITE" id="PS51029"/>
    </source>
</evidence>
<dbReference type="PROSITE" id="PS51029">
    <property type="entry name" value="MADF"/>
    <property type="match status" value="1"/>
</dbReference>
<name>A0A922MEB9_SPOEX</name>
<reference evidence="2" key="1">
    <citation type="journal article" date="2021" name="G3 (Bethesda)">
        <title>Genome and transcriptome analysis of the beet armyworm Spodoptera exigua reveals targets for pest control. .</title>
        <authorList>
            <person name="Simon S."/>
            <person name="Breeschoten T."/>
            <person name="Jansen H.J."/>
            <person name="Dirks R.P."/>
            <person name="Schranz M.E."/>
            <person name="Ros V.I.D."/>
        </authorList>
    </citation>
    <scope>NUCLEOTIDE SEQUENCE</scope>
    <source>
        <strain evidence="2">TB_SE_WUR_2020</strain>
    </source>
</reference>
<feature type="domain" description="MADF" evidence="1">
    <location>
        <begin position="14"/>
        <end position="85"/>
    </location>
</feature>
<organism evidence="2 3">
    <name type="scientific">Spodoptera exigua</name>
    <name type="common">Beet armyworm</name>
    <name type="synonym">Noctua fulgens</name>
    <dbReference type="NCBI Taxonomy" id="7107"/>
    <lineage>
        <taxon>Eukaryota</taxon>
        <taxon>Metazoa</taxon>
        <taxon>Ecdysozoa</taxon>
        <taxon>Arthropoda</taxon>
        <taxon>Hexapoda</taxon>
        <taxon>Insecta</taxon>
        <taxon>Pterygota</taxon>
        <taxon>Neoptera</taxon>
        <taxon>Endopterygota</taxon>
        <taxon>Lepidoptera</taxon>
        <taxon>Glossata</taxon>
        <taxon>Ditrysia</taxon>
        <taxon>Noctuoidea</taxon>
        <taxon>Noctuidae</taxon>
        <taxon>Amphipyrinae</taxon>
        <taxon>Spodoptera</taxon>
    </lineage>
</organism>
<protein>
    <recommendedName>
        <fullName evidence="1">MADF domain-containing protein</fullName>
    </recommendedName>
</protein>
<dbReference type="AlphaFoldDB" id="A0A922MEB9"/>
<accession>A0A922MEB9</accession>
<comment type="caution">
    <text evidence="2">The sequence shown here is derived from an EMBL/GenBank/DDBJ whole genome shotgun (WGS) entry which is preliminary data.</text>
</comment>
<dbReference type="Proteomes" id="UP000814243">
    <property type="component" value="Unassembled WGS sequence"/>
</dbReference>
<dbReference type="EMBL" id="JACEFF010000588">
    <property type="protein sequence ID" value="KAH9634845.1"/>
    <property type="molecule type" value="Genomic_DNA"/>
</dbReference>
<dbReference type="InterPro" id="IPR006578">
    <property type="entry name" value="MADF-dom"/>
</dbReference>
<evidence type="ECO:0000313" key="3">
    <source>
        <dbReference type="Proteomes" id="UP000814243"/>
    </source>
</evidence>
<evidence type="ECO:0000313" key="2">
    <source>
        <dbReference type="EMBL" id="KAH9634845.1"/>
    </source>
</evidence>
<sequence length="85" mass="9568">MVRTKDGDGIKSSLIITEVKKRPCLFDTNDPNYGDRAEKARSWEEVCSCVVPGWSALGPPEKFAAGVLDFWNDLERFSLHQLVLL</sequence>
<gene>
    <name evidence="2" type="ORF">HF086_016124</name>
</gene>